<keyword evidence="5" id="KW-1185">Reference proteome</keyword>
<dbReference type="Pfam" id="PF04199">
    <property type="entry name" value="Cyclase"/>
    <property type="match status" value="1"/>
</dbReference>
<protein>
    <recommendedName>
        <fullName evidence="6">Cyclase</fullName>
    </recommendedName>
</protein>
<dbReference type="Proteomes" id="UP001519460">
    <property type="component" value="Unassembled WGS sequence"/>
</dbReference>
<evidence type="ECO:0008006" key="6">
    <source>
        <dbReference type="Google" id="ProtNLM"/>
    </source>
</evidence>
<keyword evidence="2" id="KW-0472">Membrane</keyword>
<dbReference type="SUPFAM" id="SSF102198">
    <property type="entry name" value="Putative cyclase"/>
    <property type="match status" value="1"/>
</dbReference>
<dbReference type="AlphaFoldDB" id="A0ABD0LBL0"/>
<comment type="similarity">
    <text evidence="1">Belongs to the Cyclase 1 superfamily.</text>
</comment>
<keyword evidence="2" id="KW-0812">Transmembrane</keyword>
<feature type="transmembrane region" description="Helical" evidence="2">
    <location>
        <begin position="262"/>
        <end position="282"/>
    </location>
</feature>
<feature type="chain" id="PRO_5044824034" description="Cyclase" evidence="3">
    <location>
        <begin position="19"/>
        <end position="286"/>
    </location>
</feature>
<sequence>MLLQVVLGLVLCVVASLGAPAVIDLTHKVNARTLFWPGQPPFNFSILHRGYKKEWDTWLEVNSFALAEHGGTHIDAPSHYIQGHWRTHEIPASHLVGPGVIVDVTRKVEAAGSDYEVTVDDMKEWEEMYGEIPDGAVVIMKTGWSRYYPDSYRVFNSRTPQDMYSFHYPGLHVDTARWLAEEKSVVAVGSDTPSPEPGINAGKFPVHKILLEKNIILLEYVANLDKMPPTGSTIFIGVINLQDGSGGPARIMGVLGGGSAGLARGASIILCLLSVLLTLMFVGNWQ</sequence>
<dbReference type="PANTHER" id="PTHR31118">
    <property type="entry name" value="CYCLASE-LIKE PROTEIN 2"/>
    <property type="match status" value="1"/>
</dbReference>
<dbReference type="InterPro" id="IPR007325">
    <property type="entry name" value="KFase/CYL"/>
</dbReference>
<evidence type="ECO:0000256" key="1">
    <source>
        <dbReference type="ARBA" id="ARBA00007865"/>
    </source>
</evidence>
<reference evidence="4 5" key="1">
    <citation type="journal article" date="2023" name="Sci. Data">
        <title>Genome assembly of the Korean intertidal mud-creeper Batillaria attramentaria.</title>
        <authorList>
            <person name="Patra A.K."/>
            <person name="Ho P.T."/>
            <person name="Jun S."/>
            <person name="Lee S.J."/>
            <person name="Kim Y."/>
            <person name="Won Y.J."/>
        </authorList>
    </citation>
    <scope>NUCLEOTIDE SEQUENCE [LARGE SCALE GENOMIC DNA]</scope>
    <source>
        <strain evidence="4">Wonlab-2016</strain>
    </source>
</reference>
<evidence type="ECO:0000313" key="4">
    <source>
        <dbReference type="EMBL" id="KAK7496648.1"/>
    </source>
</evidence>
<name>A0ABD0LBL0_9CAEN</name>
<dbReference type="EMBL" id="JACVVK020000065">
    <property type="protein sequence ID" value="KAK7496648.1"/>
    <property type="molecule type" value="Genomic_DNA"/>
</dbReference>
<evidence type="ECO:0000313" key="5">
    <source>
        <dbReference type="Proteomes" id="UP001519460"/>
    </source>
</evidence>
<accession>A0ABD0LBL0</accession>
<dbReference type="Gene3D" id="3.50.30.50">
    <property type="entry name" value="Putative cyclase"/>
    <property type="match status" value="1"/>
</dbReference>
<keyword evidence="2" id="KW-1133">Transmembrane helix</keyword>
<dbReference type="InterPro" id="IPR037175">
    <property type="entry name" value="KFase_sf"/>
</dbReference>
<gene>
    <name evidence="4" type="ORF">BaRGS_00012055</name>
</gene>
<evidence type="ECO:0000256" key="3">
    <source>
        <dbReference type="SAM" id="SignalP"/>
    </source>
</evidence>
<feature type="signal peptide" evidence="3">
    <location>
        <begin position="1"/>
        <end position="18"/>
    </location>
</feature>
<dbReference type="PANTHER" id="PTHR31118:SF12">
    <property type="entry name" value="CYCLASE-LIKE PROTEIN 2"/>
    <property type="match status" value="1"/>
</dbReference>
<keyword evidence="3" id="KW-0732">Signal</keyword>
<proteinExistence type="inferred from homology"/>
<evidence type="ECO:0000256" key="2">
    <source>
        <dbReference type="SAM" id="Phobius"/>
    </source>
</evidence>
<comment type="caution">
    <text evidence="4">The sequence shown here is derived from an EMBL/GenBank/DDBJ whole genome shotgun (WGS) entry which is preliminary data.</text>
</comment>
<organism evidence="4 5">
    <name type="scientific">Batillaria attramentaria</name>
    <dbReference type="NCBI Taxonomy" id="370345"/>
    <lineage>
        <taxon>Eukaryota</taxon>
        <taxon>Metazoa</taxon>
        <taxon>Spiralia</taxon>
        <taxon>Lophotrochozoa</taxon>
        <taxon>Mollusca</taxon>
        <taxon>Gastropoda</taxon>
        <taxon>Caenogastropoda</taxon>
        <taxon>Sorbeoconcha</taxon>
        <taxon>Cerithioidea</taxon>
        <taxon>Batillariidae</taxon>
        <taxon>Batillaria</taxon>
    </lineage>
</organism>